<evidence type="ECO:0000313" key="3">
    <source>
        <dbReference type="Proteomes" id="UP001302367"/>
    </source>
</evidence>
<protein>
    <recommendedName>
        <fullName evidence="4">Altered inheritance of mitochondria protein 6</fullName>
    </recommendedName>
</protein>
<dbReference type="Pfam" id="PF16670">
    <property type="entry name" value="PI-PLC-C1"/>
    <property type="match status" value="1"/>
</dbReference>
<organism evidence="2 3">
    <name type="scientific">Cercospora beticola</name>
    <name type="common">Sugarbeet leaf spot fungus</name>
    <dbReference type="NCBI Taxonomy" id="122368"/>
    <lineage>
        <taxon>Eukaryota</taxon>
        <taxon>Fungi</taxon>
        <taxon>Dikarya</taxon>
        <taxon>Ascomycota</taxon>
        <taxon>Pezizomycotina</taxon>
        <taxon>Dothideomycetes</taxon>
        <taxon>Dothideomycetidae</taxon>
        <taxon>Mycosphaerellales</taxon>
        <taxon>Mycosphaerellaceae</taxon>
        <taxon>Cercospora</taxon>
    </lineage>
</organism>
<dbReference type="Gene3D" id="3.20.20.190">
    <property type="entry name" value="Phosphatidylinositol (PI) phosphodiesterase"/>
    <property type="match status" value="1"/>
</dbReference>
<gene>
    <name evidence="2" type="ORF">RHO25_011004</name>
</gene>
<keyword evidence="1" id="KW-0812">Transmembrane</keyword>
<dbReference type="CDD" id="cd08589">
    <property type="entry name" value="PI-PLCc_SaPLC1_like"/>
    <property type="match status" value="1"/>
</dbReference>
<dbReference type="Proteomes" id="UP001302367">
    <property type="component" value="Chromosome 7"/>
</dbReference>
<keyword evidence="1" id="KW-1133">Transmembrane helix</keyword>
<dbReference type="SUPFAM" id="SSF51695">
    <property type="entry name" value="PLC-like phosphodiesterases"/>
    <property type="match status" value="1"/>
</dbReference>
<dbReference type="InterPro" id="IPR017946">
    <property type="entry name" value="PLC-like_Pdiesterase_TIM-brl"/>
</dbReference>
<name>A0ABZ0P3U0_CERBT</name>
<sequence length="416" mass="47039">MDRRLKIAWTLCFLIITSIGLYTMRLPTLLPFAVSFGLYGQPAHASIWGSVKHGNSKLIRMNQVQVIGTHNSYHREIALSERKALEQYIPGFEDLYYSHSSLQDQLEYQQVRSFELDLHSDEEGGLYANPLIWKLSNLTTGPNGTAPYDNTVMQQPGLKVFHITDVDTNSVCHTFTDCLTQLKTWSDANPTHLPITIDLELKTDAFAAALGGVNSTEATSFTLPRILNVDTEILSILPRSKLIVPDDIRRKDLTLEASVLKHGWPTMEKARGKFMFFFDNDPSNSTTDIRTLYRSDGHESLQDRIVFTNAVEGEEDCAFIKYNNPYDIKAIQRLVRLGYYVRTRSDEPISTVLENNTTMRDAAFTSGAQIISTDFPVYGMSSRWDRDYAVTLGRGKVAKCNHVTAPSWCKDEMVQD</sequence>
<evidence type="ECO:0000256" key="1">
    <source>
        <dbReference type="SAM" id="Phobius"/>
    </source>
</evidence>
<dbReference type="GeneID" id="35433142"/>
<dbReference type="EMBL" id="CP134190">
    <property type="protein sequence ID" value="WPB06347.1"/>
    <property type="molecule type" value="Genomic_DNA"/>
</dbReference>
<feature type="transmembrane region" description="Helical" evidence="1">
    <location>
        <begin position="7"/>
        <end position="24"/>
    </location>
</feature>
<dbReference type="InterPro" id="IPR032075">
    <property type="entry name" value="PI-PLC-C1"/>
</dbReference>
<reference evidence="2 3" key="1">
    <citation type="submission" date="2023-09" db="EMBL/GenBank/DDBJ databases">
        <title>Complete-Gapless Cercospora beticola genome.</title>
        <authorList>
            <person name="Wyatt N.A."/>
            <person name="Spanner R.E."/>
            <person name="Bolton M.D."/>
        </authorList>
    </citation>
    <scope>NUCLEOTIDE SEQUENCE [LARGE SCALE GENOMIC DNA]</scope>
    <source>
        <strain evidence="2">Cb09-40</strain>
    </source>
</reference>
<dbReference type="RefSeq" id="XP_023451309.2">
    <property type="nucleotide sequence ID" value="XM_023602116.2"/>
</dbReference>
<evidence type="ECO:0008006" key="4">
    <source>
        <dbReference type="Google" id="ProtNLM"/>
    </source>
</evidence>
<keyword evidence="1" id="KW-0472">Membrane</keyword>
<evidence type="ECO:0000313" key="2">
    <source>
        <dbReference type="EMBL" id="WPB06347.1"/>
    </source>
</evidence>
<accession>A0ABZ0P3U0</accession>
<keyword evidence="3" id="KW-1185">Reference proteome</keyword>
<proteinExistence type="predicted"/>